<name>A0A4P6JQ94_KTERU</name>
<dbReference type="OrthoDB" id="9763050at2"/>
<keyword evidence="2" id="KW-0812">Transmembrane</keyword>
<dbReference type="SUPFAM" id="SSF50998">
    <property type="entry name" value="Quinoprotein alcohol dehydrogenase-like"/>
    <property type="match status" value="1"/>
</dbReference>
<sequence length="535" mass="56559">MLTVYTLIAIIFVAFSTLLGKLMFEVMSTRLASRKMAHVQREKKVSAVWWPLFAYKTSASQVNRRPIMRSHTLIQSYRSVGICALLLFLVGCGSTAPQSAAPSPTPASTPPGQSTAQTAPTHNADWTTYHYDNTRAGMLPDMPNPHQLSVAWKSQLDGAVYAEPLVIGDSVIVATEGDTLYALDRHTGRVQWHVNVGNPVSLSTLPCGNIDPLGITGTPVYDPASHLVFAVAEIQGPSHILVGVDVNTGKIRMRRVVDPAGIEPKYHQQRSALALSQGMVYITYGGLYGDCGNYHGWVIASRTDGNGSLLTYKVPTAREGGIWAPPGPVIDSKGDLYVAVGNGEATQGDWDHTDSVLRLSSSLKLEDGFAPTQWQQDNANDADLGSMSPVLLSNGLIVSVGKSGETYLLHANALGGVGGQIQKQSICPSYGGAASTGTELFLPCTDGLRQIKVGDGPSLNVGWQAHGQVTGSPTIGGHTVYSLDRGGTLYALNIADGSVRATASVGQTSRFASPTLSGKQIFVGTMAGVVAVSIS</sequence>
<dbReference type="InterPro" id="IPR011047">
    <property type="entry name" value="Quinoprotein_ADH-like_sf"/>
</dbReference>
<keyword evidence="5" id="KW-1185">Reference proteome</keyword>
<keyword evidence="2" id="KW-0472">Membrane</keyword>
<accession>A0A4P6JQ94</accession>
<evidence type="ECO:0000259" key="3">
    <source>
        <dbReference type="Pfam" id="PF13360"/>
    </source>
</evidence>
<evidence type="ECO:0000313" key="4">
    <source>
        <dbReference type="EMBL" id="QBD77587.1"/>
    </source>
</evidence>
<dbReference type="EMBL" id="CP035758">
    <property type="protein sequence ID" value="QBD77587.1"/>
    <property type="molecule type" value="Genomic_DNA"/>
</dbReference>
<dbReference type="PANTHER" id="PTHR34512:SF30">
    <property type="entry name" value="OUTER MEMBRANE PROTEIN ASSEMBLY FACTOR BAMB"/>
    <property type="match status" value="1"/>
</dbReference>
<gene>
    <name evidence="4" type="ORF">EPA93_16950</name>
</gene>
<protein>
    <recommendedName>
        <fullName evidence="3">Pyrrolo-quinoline quinone repeat domain-containing protein</fullName>
    </recommendedName>
</protein>
<dbReference type="KEGG" id="kbs:EPA93_16950"/>
<dbReference type="Gene3D" id="2.40.10.480">
    <property type="match status" value="1"/>
</dbReference>
<dbReference type="Gene3D" id="2.130.10.10">
    <property type="entry name" value="YVTN repeat-like/Quinoprotein amine dehydrogenase"/>
    <property type="match status" value="1"/>
</dbReference>
<evidence type="ECO:0000256" key="2">
    <source>
        <dbReference type="SAM" id="Phobius"/>
    </source>
</evidence>
<feature type="region of interest" description="Disordered" evidence="1">
    <location>
        <begin position="99"/>
        <end position="123"/>
    </location>
</feature>
<dbReference type="InterPro" id="IPR015943">
    <property type="entry name" value="WD40/YVTN_repeat-like_dom_sf"/>
</dbReference>
<dbReference type="InterPro" id="IPR002372">
    <property type="entry name" value="PQQ_rpt_dom"/>
</dbReference>
<keyword evidence="2" id="KW-1133">Transmembrane helix</keyword>
<feature type="transmembrane region" description="Helical" evidence="2">
    <location>
        <begin position="6"/>
        <end position="24"/>
    </location>
</feature>
<dbReference type="PANTHER" id="PTHR34512">
    <property type="entry name" value="CELL SURFACE PROTEIN"/>
    <property type="match status" value="1"/>
</dbReference>
<organism evidence="4 5">
    <name type="scientific">Ktedonosporobacter rubrisoli</name>
    <dbReference type="NCBI Taxonomy" id="2509675"/>
    <lineage>
        <taxon>Bacteria</taxon>
        <taxon>Bacillati</taxon>
        <taxon>Chloroflexota</taxon>
        <taxon>Ktedonobacteria</taxon>
        <taxon>Ktedonobacterales</taxon>
        <taxon>Ktedonosporobacteraceae</taxon>
        <taxon>Ktedonosporobacter</taxon>
    </lineage>
</organism>
<evidence type="ECO:0000313" key="5">
    <source>
        <dbReference type="Proteomes" id="UP000290365"/>
    </source>
</evidence>
<dbReference type="SMART" id="SM00564">
    <property type="entry name" value="PQQ"/>
    <property type="match status" value="2"/>
</dbReference>
<dbReference type="Proteomes" id="UP000290365">
    <property type="component" value="Chromosome"/>
</dbReference>
<dbReference type="Pfam" id="PF13360">
    <property type="entry name" value="PQQ_2"/>
    <property type="match status" value="2"/>
</dbReference>
<feature type="domain" description="Pyrrolo-quinoline quinone repeat" evidence="3">
    <location>
        <begin position="463"/>
        <end position="528"/>
    </location>
</feature>
<feature type="domain" description="Pyrrolo-quinoline quinone repeat" evidence="3">
    <location>
        <begin position="150"/>
        <end position="278"/>
    </location>
</feature>
<dbReference type="AlphaFoldDB" id="A0A4P6JQ94"/>
<reference evidence="4 5" key="1">
    <citation type="submission" date="2019-01" db="EMBL/GenBank/DDBJ databases">
        <title>Ktedonosporobacter rubrisoli SCAWS-G2.</title>
        <authorList>
            <person name="Huang Y."/>
            <person name="Yan B."/>
        </authorList>
    </citation>
    <scope>NUCLEOTIDE SEQUENCE [LARGE SCALE GENOMIC DNA]</scope>
    <source>
        <strain evidence="4 5">SCAWS-G2</strain>
    </source>
</reference>
<dbReference type="InterPro" id="IPR018391">
    <property type="entry name" value="PQQ_b-propeller_rpt"/>
</dbReference>
<evidence type="ECO:0000256" key="1">
    <source>
        <dbReference type="SAM" id="MobiDB-lite"/>
    </source>
</evidence>
<proteinExistence type="predicted"/>
<feature type="transmembrane region" description="Helical" evidence="2">
    <location>
        <begin position="77"/>
        <end position="96"/>
    </location>
</feature>